<dbReference type="Gene3D" id="3.40.50.510">
    <property type="entry name" value="Phosphotransferase system, mannose-type IIA component"/>
    <property type="match status" value="1"/>
</dbReference>
<accession>R4KAC7</accession>
<dbReference type="PROSITE" id="PS51096">
    <property type="entry name" value="PTS_EIIA_TYPE_4"/>
    <property type="match status" value="1"/>
</dbReference>
<dbReference type="GO" id="GO:0016740">
    <property type="term" value="F:transferase activity"/>
    <property type="evidence" value="ECO:0007669"/>
    <property type="project" value="UniProtKB-KW"/>
</dbReference>
<protein>
    <submittedName>
        <fullName evidence="3">Phosphotransferase system, mannose/fructose-specific component IIA</fullName>
    </submittedName>
</protein>
<dbReference type="HOGENOM" id="CLU_123235_3_2_9"/>
<dbReference type="PANTHER" id="PTHR33799:SF1">
    <property type="entry name" value="PTS SYSTEM MANNOSE-SPECIFIC EIIAB COMPONENT-RELATED"/>
    <property type="match status" value="1"/>
</dbReference>
<dbReference type="KEGG" id="cpas:Clopa_3907"/>
<dbReference type="EMBL" id="CP003261">
    <property type="protein sequence ID" value="AGK98656.1"/>
    <property type="molecule type" value="Genomic_DNA"/>
</dbReference>
<dbReference type="STRING" id="86416.Clopa_3907"/>
<reference evidence="3 4" key="1">
    <citation type="submission" date="2012-01" db="EMBL/GenBank/DDBJ databases">
        <title>Complete sequence of chromosome of Clostridium pasteurianum BC1.</title>
        <authorList>
            <consortium name="US DOE Joint Genome Institute"/>
            <person name="Lucas S."/>
            <person name="Han J."/>
            <person name="Lapidus A."/>
            <person name="Cheng J.-F."/>
            <person name="Goodwin L."/>
            <person name="Pitluck S."/>
            <person name="Peters L."/>
            <person name="Mikhailova N."/>
            <person name="Teshima H."/>
            <person name="Detter J.C."/>
            <person name="Han C."/>
            <person name="Tapia R."/>
            <person name="Land M."/>
            <person name="Hauser L."/>
            <person name="Kyrpides N."/>
            <person name="Ivanova N."/>
            <person name="Pagani I."/>
            <person name="Dunn J."/>
            <person name="Taghavi S."/>
            <person name="Francis A."/>
            <person name="van der Lelie D."/>
            <person name="Woyke T."/>
        </authorList>
    </citation>
    <scope>NUCLEOTIDE SEQUENCE [LARGE SCALE GENOMIC DNA]</scope>
    <source>
        <strain evidence="3 4">BC1</strain>
    </source>
</reference>
<dbReference type="InterPro" id="IPR036662">
    <property type="entry name" value="PTS_EIIA_man-typ_sf"/>
</dbReference>
<dbReference type="OrthoDB" id="6623712at2"/>
<dbReference type="Proteomes" id="UP000013523">
    <property type="component" value="Chromosome"/>
</dbReference>
<dbReference type="RefSeq" id="WP_015616931.1">
    <property type="nucleotide sequence ID" value="NC_021182.1"/>
</dbReference>
<dbReference type="InterPro" id="IPR051471">
    <property type="entry name" value="Bacterial_PTS_sugar_comp"/>
</dbReference>
<gene>
    <name evidence="3" type="ORF">Clopa_3907</name>
</gene>
<dbReference type="PATRIC" id="fig|86416.3.peg.3902"/>
<dbReference type="SUPFAM" id="SSF53062">
    <property type="entry name" value="PTS system fructose IIA component-like"/>
    <property type="match status" value="1"/>
</dbReference>
<name>R4KAC7_CLOPA</name>
<dbReference type="GO" id="GO:0016020">
    <property type="term" value="C:membrane"/>
    <property type="evidence" value="ECO:0007669"/>
    <property type="project" value="InterPro"/>
</dbReference>
<dbReference type="InterPro" id="IPR004701">
    <property type="entry name" value="PTS_EIIA_man-typ"/>
</dbReference>
<organism evidence="3 4">
    <name type="scientific">Clostridium pasteurianum BC1</name>
    <dbReference type="NCBI Taxonomy" id="86416"/>
    <lineage>
        <taxon>Bacteria</taxon>
        <taxon>Bacillati</taxon>
        <taxon>Bacillota</taxon>
        <taxon>Clostridia</taxon>
        <taxon>Eubacteriales</taxon>
        <taxon>Clostridiaceae</taxon>
        <taxon>Clostridium</taxon>
    </lineage>
</organism>
<dbReference type="PANTHER" id="PTHR33799">
    <property type="entry name" value="PTS PERMEASE-RELATED-RELATED"/>
    <property type="match status" value="1"/>
</dbReference>
<dbReference type="Pfam" id="PF03610">
    <property type="entry name" value="EIIA-man"/>
    <property type="match status" value="1"/>
</dbReference>
<evidence type="ECO:0000259" key="2">
    <source>
        <dbReference type="PROSITE" id="PS51096"/>
    </source>
</evidence>
<evidence type="ECO:0000256" key="1">
    <source>
        <dbReference type="ARBA" id="ARBA00022679"/>
    </source>
</evidence>
<feature type="domain" description="PTS EIIA type-4" evidence="2">
    <location>
        <begin position="1"/>
        <end position="122"/>
    </location>
</feature>
<evidence type="ECO:0000313" key="4">
    <source>
        <dbReference type="Proteomes" id="UP000013523"/>
    </source>
</evidence>
<dbReference type="AlphaFoldDB" id="R4KAC7"/>
<dbReference type="GO" id="GO:0009401">
    <property type="term" value="P:phosphoenolpyruvate-dependent sugar phosphotransferase system"/>
    <property type="evidence" value="ECO:0007669"/>
    <property type="project" value="InterPro"/>
</dbReference>
<keyword evidence="4" id="KW-1185">Reference proteome</keyword>
<dbReference type="eggNOG" id="COG2893">
    <property type="taxonomic scope" value="Bacteria"/>
</dbReference>
<keyword evidence="1 3" id="KW-0808">Transferase</keyword>
<proteinExistence type="predicted"/>
<sequence>MRKIIVASHDKLADGMVKTLKFIGGERDNLFPLSAYGDNKPIDDQIKEIMENVSEKDELVILTDMVGGSVNQKFFSFKERPNTHIISGMNLPLALSIVLQPEEDLLTADQIKYLIKEGKDQVIYVNDYSVEVSDDDE</sequence>
<evidence type="ECO:0000313" key="3">
    <source>
        <dbReference type="EMBL" id="AGK98656.1"/>
    </source>
</evidence>